<dbReference type="Pfam" id="PF02163">
    <property type="entry name" value="Peptidase_M50"/>
    <property type="match status" value="1"/>
</dbReference>
<dbReference type="AlphaFoldDB" id="A0AA96ZY20"/>
<dbReference type="EMBL" id="CP131062">
    <property type="protein sequence ID" value="WNY28386.1"/>
    <property type="molecule type" value="Genomic_DNA"/>
</dbReference>
<evidence type="ECO:0000256" key="1">
    <source>
        <dbReference type="ARBA" id="ARBA00004127"/>
    </source>
</evidence>
<feature type="region of interest" description="Disordered" evidence="5">
    <location>
        <begin position="217"/>
        <end position="269"/>
    </location>
</feature>
<organism evidence="8 9">
    <name type="scientific">Methanimicrococcus stummii</name>
    <dbReference type="NCBI Taxonomy" id="3028294"/>
    <lineage>
        <taxon>Archaea</taxon>
        <taxon>Methanobacteriati</taxon>
        <taxon>Methanobacteriota</taxon>
        <taxon>Stenosarchaea group</taxon>
        <taxon>Methanomicrobia</taxon>
        <taxon>Methanosarcinales</taxon>
        <taxon>Methanosarcinaceae</taxon>
        <taxon>Methanimicrococcus</taxon>
    </lineage>
</organism>
<dbReference type="KEGG" id="mees:MmiEs2_05710"/>
<dbReference type="InterPro" id="IPR001193">
    <property type="entry name" value="MBTPS2"/>
</dbReference>
<feature type="transmembrane region" description="Helical" evidence="6">
    <location>
        <begin position="621"/>
        <end position="646"/>
    </location>
</feature>
<keyword evidence="9" id="KW-1185">Reference proteome</keyword>
<reference evidence="8 9" key="1">
    <citation type="submission" date="2023-07" db="EMBL/GenBank/DDBJ databases">
        <title>Closed genome sequence of Methanimicrococcus sp. Es2.</title>
        <authorList>
            <person name="Protasov E."/>
            <person name="Platt K."/>
            <person name="Reeh H."/>
            <person name="Poehlein A."/>
            <person name="Daniel R."/>
            <person name="Brune A."/>
        </authorList>
    </citation>
    <scope>NUCLEOTIDE SEQUENCE [LARGE SCALE GENOMIC DNA]</scope>
    <source>
        <strain evidence="8 9">Es2</strain>
    </source>
</reference>
<dbReference type="GO" id="GO:0005737">
    <property type="term" value="C:cytoplasm"/>
    <property type="evidence" value="ECO:0007669"/>
    <property type="project" value="TreeGrafter"/>
</dbReference>
<evidence type="ECO:0000256" key="4">
    <source>
        <dbReference type="ARBA" id="ARBA00023136"/>
    </source>
</evidence>
<dbReference type="SMART" id="SM00228">
    <property type="entry name" value="PDZ"/>
    <property type="match status" value="1"/>
</dbReference>
<evidence type="ECO:0000256" key="2">
    <source>
        <dbReference type="ARBA" id="ARBA00022692"/>
    </source>
</evidence>
<evidence type="ECO:0000256" key="5">
    <source>
        <dbReference type="SAM" id="MobiDB-lite"/>
    </source>
</evidence>
<gene>
    <name evidence="8" type="ORF">MmiEs2_05710</name>
</gene>
<dbReference type="CDD" id="cd06159">
    <property type="entry name" value="S2P-M50_PDZ_Arch"/>
    <property type="match status" value="1"/>
</dbReference>
<sequence>MIYLQTTTQLLILAFLVYWVIVYLLKKRGILAKYNISATGPILMIETTKGLHLLDKIALPKRFWRLFANVGIVLMFAGMIFMFGLVVFSDISLLQSMMDRTVIEPNEYTEIQNIFLIPGVNQFIPLVWGFIALIVAVFIHEMMHSVLARVEDVRVHSVGLIVALFPIGGFAKIDDQQLYGEEFELLDEPEADSESDFDDLTATIEEIREHERLEKEQAAYESMPAETQTASVGESADSQTISSQTIGSQTMGNQAVAAQTESADKPKAATKTQRSRILAAGVMSNFVVAFIAAMLFFGPVIGAMAPIGSLQITDSGDFSVSSGLTKEMVLVGINGQNVSDIETVNQALAGVSPGDSVTVQASYDRVIENYTIVTDSTAENVNYAGILISSVTSGSPAENAGLLPNSLIFKIDGDYVSDAEYFSATMSEKNPGDTVVFTITEYDGDGAETGVRDITVTLGETPGNESKAYIGIYYSAGPLYIGLLGISVGEFNAGGYLEFLKTLPTLLYSFDFSAPKESVMMILSAWLFVMMMPFLSILGEGFGGFSGSMMQFFEPVGWAEPLGIGIFWIANLLYWVGWLNFYVGLFNCLPALPLDGGHLFRTYFVKIAEKLKMNPKRAFRLSFVVTTYLSGFIFMSFLLMFIWPYISSFVIGLFS</sequence>
<feature type="compositionally biased region" description="Polar residues" evidence="5">
    <location>
        <begin position="251"/>
        <end position="261"/>
    </location>
</feature>
<feature type="transmembrane region" description="Helical" evidence="6">
    <location>
        <begin position="558"/>
        <end position="575"/>
    </location>
</feature>
<evidence type="ECO:0000259" key="7">
    <source>
        <dbReference type="PROSITE" id="PS50106"/>
    </source>
</evidence>
<dbReference type="GO" id="GO:0004222">
    <property type="term" value="F:metalloendopeptidase activity"/>
    <property type="evidence" value="ECO:0007669"/>
    <property type="project" value="InterPro"/>
</dbReference>
<dbReference type="Proteomes" id="UP001302662">
    <property type="component" value="Chromosome"/>
</dbReference>
<protein>
    <recommendedName>
        <fullName evidence="7">PDZ domain-containing protein</fullName>
    </recommendedName>
</protein>
<feature type="transmembrane region" description="Helical" evidence="6">
    <location>
        <begin position="114"/>
        <end position="139"/>
    </location>
</feature>
<feature type="transmembrane region" description="Helical" evidence="6">
    <location>
        <begin position="6"/>
        <end position="25"/>
    </location>
</feature>
<evidence type="ECO:0000313" key="8">
    <source>
        <dbReference type="EMBL" id="WNY28386.1"/>
    </source>
</evidence>
<evidence type="ECO:0000313" key="9">
    <source>
        <dbReference type="Proteomes" id="UP001302662"/>
    </source>
</evidence>
<dbReference type="InterPro" id="IPR008915">
    <property type="entry name" value="Peptidase_M50"/>
</dbReference>
<dbReference type="InterPro" id="IPR036034">
    <property type="entry name" value="PDZ_sf"/>
</dbReference>
<keyword evidence="2 6" id="KW-0812">Transmembrane</keyword>
<dbReference type="PRINTS" id="PR01000">
    <property type="entry name" value="SREBPS2PTASE"/>
</dbReference>
<keyword evidence="4 6" id="KW-0472">Membrane</keyword>
<evidence type="ECO:0000256" key="3">
    <source>
        <dbReference type="ARBA" id="ARBA00022989"/>
    </source>
</evidence>
<name>A0AA96ZY20_9EURY</name>
<dbReference type="Gene3D" id="2.30.42.10">
    <property type="match status" value="2"/>
</dbReference>
<dbReference type="SUPFAM" id="SSF50156">
    <property type="entry name" value="PDZ domain-like"/>
    <property type="match status" value="2"/>
</dbReference>
<proteinExistence type="predicted"/>
<accession>A0AA96ZY20</accession>
<keyword evidence="3 6" id="KW-1133">Transmembrane helix</keyword>
<dbReference type="PANTHER" id="PTHR13325:SF3">
    <property type="entry name" value="MEMBRANE-BOUND TRANSCRIPTION FACTOR SITE-2 PROTEASE"/>
    <property type="match status" value="1"/>
</dbReference>
<feature type="transmembrane region" description="Helical" evidence="6">
    <location>
        <begin position="519"/>
        <end position="538"/>
    </location>
</feature>
<dbReference type="GO" id="GO:0031293">
    <property type="term" value="P:membrane protein intracellular domain proteolysis"/>
    <property type="evidence" value="ECO:0007669"/>
    <property type="project" value="TreeGrafter"/>
</dbReference>
<dbReference type="InterPro" id="IPR001478">
    <property type="entry name" value="PDZ"/>
</dbReference>
<comment type="subcellular location">
    <subcellularLocation>
        <location evidence="1">Endomembrane system</location>
        <topology evidence="1">Multi-pass membrane protein</topology>
    </subcellularLocation>
</comment>
<dbReference type="GO" id="GO:0012505">
    <property type="term" value="C:endomembrane system"/>
    <property type="evidence" value="ECO:0007669"/>
    <property type="project" value="UniProtKB-SubCell"/>
</dbReference>
<feature type="domain" description="PDZ" evidence="7">
    <location>
        <begin position="356"/>
        <end position="443"/>
    </location>
</feature>
<dbReference type="GO" id="GO:0016020">
    <property type="term" value="C:membrane"/>
    <property type="evidence" value="ECO:0007669"/>
    <property type="project" value="InterPro"/>
</dbReference>
<feature type="transmembrane region" description="Helical" evidence="6">
    <location>
        <begin position="277"/>
        <end position="297"/>
    </location>
</feature>
<feature type="transmembrane region" description="Helical" evidence="6">
    <location>
        <begin position="66"/>
        <end position="94"/>
    </location>
</feature>
<feature type="compositionally biased region" description="Low complexity" evidence="5">
    <location>
        <begin position="238"/>
        <end position="250"/>
    </location>
</feature>
<dbReference type="PROSITE" id="PS50106">
    <property type="entry name" value="PDZ"/>
    <property type="match status" value="1"/>
</dbReference>
<dbReference type="PANTHER" id="PTHR13325">
    <property type="entry name" value="PROTEASE M50 MEMBRANE-BOUND TRANSCRIPTION FACTOR SITE 2 PROTEASE"/>
    <property type="match status" value="1"/>
</dbReference>
<evidence type="ECO:0000256" key="6">
    <source>
        <dbReference type="SAM" id="Phobius"/>
    </source>
</evidence>